<dbReference type="AlphaFoldDB" id="A0A2B4RZV5"/>
<evidence type="ECO:0000313" key="2">
    <source>
        <dbReference type="Proteomes" id="UP000225706"/>
    </source>
</evidence>
<organism evidence="1 2">
    <name type="scientific">Stylophora pistillata</name>
    <name type="common">Smooth cauliflower coral</name>
    <dbReference type="NCBI Taxonomy" id="50429"/>
    <lineage>
        <taxon>Eukaryota</taxon>
        <taxon>Metazoa</taxon>
        <taxon>Cnidaria</taxon>
        <taxon>Anthozoa</taxon>
        <taxon>Hexacorallia</taxon>
        <taxon>Scleractinia</taxon>
        <taxon>Astrocoeniina</taxon>
        <taxon>Pocilloporidae</taxon>
        <taxon>Stylophora</taxon>
    </lineage>
</organism>
<comment type="caution">
    <text evidence="1">The sequence shown here is derived from an EMBL/GenBank/DDBJ whole genome shotgun (WGS) entry which is preliminary data.</text>
</comment>
<proteinExistence type="predicted"/>
<dbReference type="EMBL" id="LSMT01000243">
    <property type="protein sequence ID" value="PFX22329.1"/>
    <property type="molecule type" value="Genomic_DNA"/>
</dbReference>
<evidence type="ECO:0000313" key="1">
    <source>
        <dbReference type="EMBL" id="PFX22329.1"/>
    </source>
</evidence>
<name>A0A2B4RZV5_STYPI</name>
<protein>
    <submittedName>
        <fullName evidence="1">Uncharacterized protein</fullName>
    </submittedName>
</protein>
<reference evidence="2" key="1">
    <citation type="journal article" date="2017" name="bioRxiv">
        <title>Comparative analysis of the genomes of Stylophora pistillata and Acropora digitifera provides evidence for extensive differences between species of corals.</title>
        <authorList>
            <person name="Voolstra C.R."/>
            <person name="Li Y."/>
            <person name="Liew Y.J."/>
            <person name="Baumgarten S."/>
            <person name="Zoccola D."/>
            <person name="Flot J.-F."/>
            <person name="Tambutte S."/>
            <person name="Allemand D."/>
            <person name="Aranda M."/>
        </authorList>
    </citation>
    <scope>NUCLEOTIDE SEQUENCE [LARGE SCALE GENOMIC DNA]</scope>
</reference>
<accession>A0A2B4RZV5</accession>
<sequence length="243" mass="27293">MGAESNINERVLLAMKKAEGRMIRQKETWQQKKEEFIKARAAVLEKLHQVLTQVYDESGILLIKPKDLVPRLEEIKEDVKEISEEDILAAANIPKLRAKLRTAELQAQEAAEKEAPLSDVEGTCATRERGQKASWKVGEIMSSFPSAVVTTPRLLDMDINRSRYAAKEILFNVSKASGTSKSISLPPMGFFPLLNGYYKQPNIGILKTKSEPPQLRKKTFRPRVTCLPPIATLYPEDDQGQDS</sequence>
<keyword evidence="2" id="KW-1185">Reference proteome</keyword>
<gene>
    <name evidence="1" type="ORF">AWC38_SpisGene13159</name>
</gene>
<dbReference type="Proteomes" id="UP000225706">
    <property type="component" value="Unassembled WGS sequence"/>
</dbReference>